<proteinExistence type="predicted"/>
<comment type="caution">
    <text evidence="3">The sequence shown here is derived from an EMBL/GenBank/DDBJ whole genome shotgun (WGS) entry which is preliminary data.</text>
</comment>
<dbReference type="SUPFAM" id="SSF56973">
    <property type="entry name" value="Aerolisin/ETX pore-forming domain"/>
    <property type="match status" value="1"/>
</dbReference>
<protein>
    <submittedName>
        <fullName evidence="3">Uncharacterized protein</fullName>
    </submittedName>
</protein>
<accession>A0A2A7HVP2</accession>
<dbReference type="EMBL" id="NVLK01000033">
    <property type="protein sequence ID" value="PEC21000.1"/>
    <property type="molecule type" value="Genomic_DNA"/>
</dbReference>
<reference evidence="3 4" key="1">
    <citation type="submission" date="2017-09" db="EMBL/GenBank/DDBJ databases">
        <title>Large-scale bioinformatics analysis of Bacillus genomes uncovers conserved roles of natural products in bacterial physiology.</title>
        <authorList>
            <consortium name="Agbiome Team Llc"/>
            <person name="Bleich R.M."/>
            <person name="Grubbs K.J."/>
            <person name="Santa Maria K.C."/>
            <person name="Allen S.E."/>
            <person name="Farag S."/>
            <person name="Shank E.A."/>
            <person name="Bowers A."/>
        </authorList>
    </citation>
    <scope>NUCLEOTIDE SEQUENCE [LARGE SCALE GENOMIC DNA]</scope>
    <source>
        <strain evidence="3 4">AFS096845</strain>
    </source>
</reference>
<evidence type="ECO:0000256" key="2">
    <source>
        <dbReference type="SAM" id="SignalP"/>
    </source>
</evidence>
<evidence type="ECO:0000313" key="4">
    <source>
        <dbReference type="Proteomes" id="UP000220006"/>
    </source>
</evidence>
<feature type="chain" id="PRO_5012427712" evidence="2">
    <location>
        <begin position="37"/>
        <end position="372"/>
    </location>
</feature>
<dbReference type="InterPro" id="IPR004991">
    <property type="entry name" value="Aerolysin-like"/>
</dbReference>
<dbReference type="AlphaFoldDB" id="A0A2A7HVP2"/>
<feature type="region of interest" description="Disordered" evidence="1">
    <location>
        <begin position="88"/>
        <end position="108"/>
    </location>
</feature>
<name>A0A2A7HVP2_BACCE</name>
<sequence>MVGEREMKRYKKMLMVAPLACMLGTGVVTLPDAAYAAESLSSPVSFTNVYNDGADYTKENLTKDLYKRILRGIENTPELRQKFKLADDESIQRENPATSFTDPNGNTTEYPATYYGLEDQLSKVEVGVVGSHFEVNPTVDSYEDLGQTNLLTINNDDGTVAQTAQTPETTEKFSETMSYSNSTGMKLGIGISTTIKIKIPFDLGEASQTVNMNSEFSFNNTQTQTSTHEKSVTFKSQPVVAAPGGTTTYYGTIKRAKFSGTFQTDAYLPGLTLKLPIVKKNNGNDIVHTEEVTLTPEDMYAIFKNGLPVLPPYLSLDDEIKKVKVNNASFTFNGEGGYYSTVQVKFIPKDPNKKAQVMPYKEYVAKTQEKSL</sequence>
<feature type="signal peptide" evidence="2">
    <location>
        <begin position="1"/>
        <end position="36"/>
    </location>
</feature>
<evidence type="ECO:0000256" key="1">
    <source>
        <dbReference type="SAM" id="MobiDB-lite"/>
    </source>
</evidence>
<evidence type="ECO:0000313" key="3">
    <source>
        <dbReference type="EMBL" id="PEC21000.1"/>
    </source>
</evidence>
<gene>
    <name evidence="3" type="ORF">COM96_17055</name>
</gene>
<organism evidence="3 4">
    <name type="scientific">Bacillus cereus</name>
    <dbReference type="NCBI Taxonomy" id="1396"/>
    <lineage>
        <taxon>Bacteria</taxon>
        <taxon>Bacillati</taxon>
        <taxon>Bacillota</taxon>
        <taxon>Bacilli</taxon>
        <taxon>Bacillales</taxon>
        <taxon>Bacillaceae</taxon>
        <taxon>Bacillus</taxon>
        <taxon>Bacillus cereus group</taxon>
    </lineage>
</organism>
<feature type="compositionally biased region" description="Polar residues" evidence="1">
    <location>
        <begin position="93"/>
        <end position="108"/>
    </location>
</feature>
<dbReference type="CDD" id="cd20223">
    <property type="entry name" value="PFM_epsilon-toxin-like"/>
    <property type="match status" value="1"/>
</dbReference>
<dbReference type="Pfam" id="PF03318">
    <property type="entry name" value="ETX_MTX2"/>
    <property type="match status" value="1"/>
</dbReference>
<dbReference type="Proteomes" id="UP000220006">
    <property type="component" value="Unassembled WGS sequence"/>
</dbReference>
<keyword evidence="2" id="KW-0732">Signal</keyword>
<dbReference type="Gene3D" id="2.170.15.10">
    <property type="entry name" value="Proaerolysin, chain A, domain 3"/>
    <property type="match status" value="1"/>
</dbReference>